<feature type="domain" description="Pseudouridine synthase RsuA/RluA-like" evidence="12">
    <location>
        <begin position="12"/>
        <end position="188"/>
    </location>
</feature>
<dbReference type="InterPro" id="IPR006224">
    <property type="entry name" value="PsdUridine_synth_RluA-like_CS"/>
</dbReference>
<protein>
    <recommendedName>
        <fullName evidence="8">21S rRNA pseudouridine(2819) synthase</fullName>
        <ecNumber evidence="7">5.4.99.43</ecNumber>
    </recommendedName>
    <alternativeName>
        <fullName evidence="10">Pseudouridine synthase 5</fullName>
    </alternativeName>
    <alternativeName>
        <fullName evidence="9">Pseudouridylate synthase PUS5</fullName>
    </alternativeName>
    <alternativeName>
        <fullName evidence="11">Uracil hydrolyase PUS5</fullName>
    </alternativeName>
</protein>
<dbReference type="eggNOG" id="KOG1919">
    <property type="taxonomic scope" value="Eukaryota"/>
</dbReference>
<dbReference type="EMBL" id="GL996499">
    <property type="protein sequence ID" value="EGW35766.1"/>
    <property type="molecule type" value="Genomic_DNA"/>
</dbReference>
<dbReference type="PANTHER" id="PTHR21600:SF81">
    <property type="entry name" value="21S RRNA PSEUDOURIDINE(2819) SYNTHASE"/>
    <property type="match status" value="1"/>
</dbReference>
<evidence type="ECO:0000256" key="8">
    <source>
        <dbReference type="ARBA" id="ARBA00040626"/>
    </source>
</evidence>
<dbReference type="Pfam" id="PF00849">
    <property type="entry name" value="PseudoU_synth_2"/>
    <property type="match status" value="1"/>
</dbReference>
<evidence type="ECO:0000256" key="11">
    <source>
        <dbReference type="ARBA" id="ARBA00042700"/>
    </source>
</evidence>
<dbReference type="GO" id="GO:0000455">
    <property type="term" value="P:enzyme-directed rRNA pseudouridine synthesis"/>
    <property type="evidence" value="ECO:0007669"/>
    <property type="project" value="TreeGrafter"/>
</dbReference>
<evidence type="ECO:0000256" key="10">
    <source>
        <dbReference type="ARBA" id="ARBA00041978"/>
    </source>
</evidence>
<evidence type="ECO:0000256" key="9">
    <source>
        <dbReference type="ARBA" id="ARBA00041561"/>
    </source>
</evidence>
<evidence type="ECO:0000259" key="12">
    <source>
        <dbReference type="Pfam" id="PF00849"/>
    </source>
</evidence>
<comment type="function">
    <text evidence="6">Pseudouridylate synthase responsible for the pseudouridine-2819 formation in mitochondrial 21S rRNA. May modulate the efficiency or the fidelity of the mitochondrial translation machinery.</text>
</comment>
<keyword evidence="4" id="KW-0413">Isomerase</keyword>
<dbReference type="KEGG" id="spaa:SPAPADRAFT_131996"/>
<evidence type="ECO:0000256" key="6">
    <source>
        <dbReference type="ARBA" id="ARBA00037513"/>
    </source>
</evidence>
<evidence type="ECO:0000256" key="5">
    <source>
        <dbReference type="ARBA" id="ARBA00036927"/>
    </source>
</evidence>
<keyword evidence="3" id="KW-0496">Mitochondrion</keyword>
<dbReference type="STRING" id="619300.G3AET6"/>
<dbReference type="SUPFAM" id="SSF55120">
    <property type="entry name" value="Pseudouridine synthase"/>
    <property type="match status" value="1"/>
</dbReference>
<dbReference type="RefSeq" id="XP_007373178.1">
    <property type="nucleotide sequence ID" value="XM_007373116.1"/>
</dbReference>
<dbReference type="OMA" id="CIITKIG"/>
<dbReference type="PANTHER" id="PTHR21600">
    <property type="entry name" value="MITOCHONDRIAL RNA PSEUDOURIDINE SYNTHASE"/>
    <property type="match status" value="1"/>
</dbReference>
<dbReference type="Proteomes" id="UP000000709">
    <property type="component" value="Unassembled WGS sequence"/>
</dbReference>
<dbReference type="InterPro" id="IPR020103">
    <property type="entry name" value="PsdUridine_synth_cat_dom_sf"/>
</dbReference>
<evidence type="ECO:0000256" key="2">
    <source>
        <dbReference type="ARBA" id="ARBA00010876"/>
    </source>
</evidence>
<accession>G3AET6</accession>
<dbReference type="Gene3D" id="3.30.2350.10">
    <property type="entry name" value="Pseudouridine synthase"/>
    <property type="match status" value="1"/>
</dbReference>
<dbReference type="GO" id="GO:0160143">
    <property type="term" value="F:21S rRNA pseudouridine(2819) synthase activity"/>
    <property type="evidence" value="ECO:0007669"/>
    <property type="project" value="UniProtKB-EC"/>
</dbReference>
<comment type="catalytic activity">
    <reaction evidence="5">
        <text>uridine(2819) in 21S rRNA = pseudouridine(2819) in 21S rRNA</text>
        <dbReference type="Rhea" id="RHEA:42556"/>
        <dbReference type="Rhea" id="RHEA-COMP:10113"/>
        <dbReference type="Rhea" id="RHEA-COMP:10114"/>
        <dbReference type="ChEBI" id="CHEBI:65314"/>
        <dbReference type="ChEBI" id="CHEBI:65315"/>
        <dbReference type="EC" id="5.4.99.43"/>
    </reaction>
</comment>
<dbReference type="HOGENOM" id="CLU_998077_0_0_1"/>
<dbReference type="AlphaFoldDB" id="G3AET6"/>
<evidence type="ECO:0000256" key="3">
    <source>
        <dbReference type="ARBA" id="ARBA00023128"/>
    </source>
</evidence>
<dbReference type="InParanoid" id="G3AET6"/>
<dbReference type="GeneID" id="18869628"/>
<proteinExistence type="inferred from homology"/>
<dbReference type="GO" id="GO:0005739">
    <property type="term" value="C:mitochondrion"/>
    <property type="evidence" value="ECO:0007669"/>
    <property type="project" value="UniProtKB-SubCell"/>
</dbReference>
<dbReference type="InterPro" id="IPR006145">
    <property type="entry name" value="PsdUridine_synth_RsuA/RluA"/>
</dbReference>
<dbReference type="CDD" id="cd02869">
    <property type="entry name" value="PseudoU_synth_RluA_like"/>
    <property type="match status" value="1"/>
</dbReference>
<sequence length="279" mass="32204">MGKLDIVKHTFNYAIVNKSSNMICSGYQQSSLIPSLTQEFQQRNPEMTFDPAQFRICQRLDRFVTGGLIVARNRKWADKIRRVLGGKSQSMKLTRRYVGLIFGHDSLTSGVINYDIQALEKDYRGKPVSPRQLNTYPALTRFKLLTNLTRDPTPENILQYPDLFDNIQLMPIIFELHTGRKNQIRDHVIQAFKTPLLNDDQFIQFKMQSETGIFANSTKFIHNQIGLHSAILSMETNKGKEDFVFPIVAQKDRILWQGFVDDNGILLPEIIKELKLFTH</sequence>
<evidence type="ECO:0000256" key="1">
    <source>
        <dbReference type="ARBA" id="ARBA00004173"/>
    </source>
</evidence>
<dbReference type="InterPro" id="IPR050188">
    <property type="entry name" value="RluA_PseudoU_synthase"/>
</dbReference>
<organism evidence="14">
    <name type="scientific">Spathaspora passalidarum (strain NRRL Y-27907 / 11-Y1)</name>
    <dbReference type="NCBI Taxonomy" id="619300"/>
    <lineage>
        <taxon>Eukaryota</taxon>
        <taxon>Fungi</taxon>
        <taxon>Dikarya</taxon>
        <taxon>Ascomycota</taxon>
        <taxon>Saccharomycotina</taxon>
        <taxon>Pichiomycetes</taxon>
        <taxon>Debaryomycetaceae</taxon>
        <taxon>Spathaspora</taxon>
    </lineage>
</organism>
<gene>
    <name evidence="13" type="ORF">SPAPADRAFT_131996</name>
</gene>
<comment type="subcellular location">
    <subcellularLocation>
        <location evidence="1">Mitochondrion</location>
    </subcellularLocation>
</comment>
<dbReference type="GO" id="GO:0003723">
    <property type="term" value="F:RNA binding"/>
    <property type="evidence" value="ECO:0007669"/>
    <property type="project" value="InterPro"/>
</dbReference>
<dbReference type="OrthoDB" id="428658at2759"/>
<evidence type="ECO:0000256" key="7">
    <source>
        <dbReference type="ARBA" id="ARBA00038947"/>
    </source>
</evidence>
<dbReference type="EC" id="5.4.99.43" evidence="7"/>
<keyword evidence="14" id="KW-1185">Reference proteome</keyword>
<reference evidence="13 14" key="1">
    <citation type="journal article" date="2011" name="Proc. Natl. Acad. Sci. U.S.A.">
        <title>Comparative genomics of xylose-fermenting fungi for enhanced biofuel production.</title>
        <authorList>
            <person name="Wohlbach D.J."/>
            <person name="Kuo A."/>
            <person name="Sato T.K."/>
            <person name="Potts K.M."/>
            <person name="Salamov A.A."/>
            <person name="LaButti K.M."/>
            <person name="Sun H."/>
            <person name="Clum A."/>
            <person name="Pangilinan J.L."/>
            <person name="Lindquist E.A."/>
            <person name="Lucas S."/>
            <person name="Lapidus A."/>
            <person name="Jin M."/>
            <person name="Gunawan C."/>
            <person name="Balan V."/>
            <person name="Dale B.E."/>
            <person name="Jeffries T.W."/>
            <person name="Zinkel R."/>
            <person name="Barry K.W."/>
            <person name="Grigoriev I.V."/>
            <person name="Gasch A.P."/>
        </authorList>
    </citation>
    <scope>NUCLEOTIDE SEQUENCE [LARGE SCALE GENOMIC DNA]</scope>
    <source>
        <strain evidence="14">NRRL Y-27907 / 11-Y1</strain>
    </source>
</reference>
<name>G3AET6_SPAPN</name>
<evidence type="ECO:0000313" key="14">
    <source>
        <dbReference type="Proteomes" id="UP000000709"/>
    </source>
</evidence>
<evidence type="ECO:0000313" key="13">
    <source>
        <dbReference type="EMBL" id="EGW35766.1"/>
    </source>
</evidence>
<dbReference type="PROSITE" id="PS01129">
    <property type="entry name" value="PSI_RLU"/>
    <property type="match status" value="1"/>
</dbReference>
<dbReference type="FunCoup" id="G3AET6">
    <property type="interactions" value="95"/>
</dbReference>
<evidence type="ECO:0000256" key="4">
    <source>
        <dbReference type="ARBA" id="ARBA00023235"/>
    </source>
</evidence>
<comment type="similarity">
    <text evidence="2">Belongs to the pseudouridine synthase RluA family.</text>
</comment>